<organism evidence="1">
    <name type="scientific">Opuntia streptacantha</name>
    <name type="common">Prickly pear cactus</name>
    <name type="synonym">Opuntia cardona</name>
    <dbReference type="NCBI Taxonomy" id="393608"/>
    <lineage>
        <taxon>Eukaryota</taxon>
        <taxon>Viridiplantae</taxon>
        <taxon>Streptophyta</taxon>
        <taxon>Embryophyta</taxon>
        <taxon>Tracheophyta</taxon>
        <taxon>Spermatophyta</taxon>
        <taxon>Magnoliopsida</taxon>
        <taxon>eudicotyledons</taxon>
        <taxon>Gunneridae</taxon>
        <taxon>Pentapetalae</taxon>
        <taxon>Caryophyllales</taxon>
        <taxon>Cactineae</taxon>
        <taxon>Cactaceae</taxon>
        <taxon>Opuntioideae</taxon>
        <taxon>Opuntia</taxon>
    </lineage>
</organism>
<reference evidence="1" key="2">
    <citation type="submission" date="2020-07" db="EMBL/GenBank/DDBJ databases">
        <authorList>
            <person name="Vera ALvarez R."/>
            <person name="Arias-Moreno D.M."/>
            <person name="Jimenez-Jacinto V."/>
            <person name="Jimenez-Bremont J.F."/>
            <person name="Swaminathan K."/>
            <person name="Moose S.P."/>
            <person name="Guerrero-Gonzalez M.L."/>
            <person name="Marino-Ramirez L."/>
            <person name="Landsman D."/>
            <person name="Rodriguez-Kessler M."/>
            <person name="Delgado-Sanchez P."/>
        </authorList>
    </citation>
    <scope>NUCLEOTIDE SEQUENCE</scope>
    <source>
        <tissue evidence="1">Cladode</tissue>
    </source>
</reference>
<evidence type="ECO:0000313" key="1">
    <source>
        <dbReference type="EMBL" id="MBA4628110.1"/>
    </source>
</evidence>
<dbReference type="EMBL" id="GISG01064759">
    <property type="protein sequence ID" value="MBA4628110.1"/>
    <property type="molecule type" value="Transcribed_RNA"/>
</dbReference>
<dbReference type="EMBL" id="GISG01064757">
    <property type="protein sequence ID" value="MBA4628109.1"/>
    <property type="molecule type" value="Transcribed_RNA"/>
</dbReference>
<dbReference type="AlphaFoldDB" id="A0A7C8YX78"/>
<dbReference type="EMBL" id="GISG01064756">
    <property type="protein sequence ID" value="MBA4628108.1"/>
    <property type="molecule type" value="Transcribed_RNA"/>
</dbReference>
<proteinExistence type="predicted"/>
<accession>A0A7C8YX78</accession>
<reference evidence="1" key="1">
    <citation type="journal article" date="2013" name="J. Plant Res.">
        <title>Effect of fungi and light on seed germination of three Opuntia species from semiarid lands of central Mexico.</title>
        <authorList>
            <person name="Delgado-Sanchez P."/>
            <person name="Jimenez-Bremont J.F."/>
            <person name="Guerrero-Gonzalez Mde L."/>
            <person name="Flores J."/>
        </authorList>
    </citation>
    <scope>NUCLEOTIDE SEQUENCE</scope>
    <source>
        <tissue evidence="1">Cladode</tissue>
    </source>
</reference>
<protein>
    <submittedName>
        <fullName evidence="1">Uncharacterized protein</fullName>
    </submittedName>
</protein>
<name>A0A7C8YX78_OPUST</name>
<sequence length="99" mass="11644">MLPHQSHLASLLTLAWTVDTKRRDQILQKYRLRRLMRPGRNSPMQNRFPQLSSLAIKIKLVMWIVEHPFRNFRVQLPSPVQIFSDMVLIILLLTSPQAT</sequence>